<dbReference type="GeneID" id="112291331"/>
<dbReference type="RefSeq" id="XP_024394335.1">
    <property type="nucleotide sequence ID" value="XM_024538567.2"/>
</dbReference>
<dbReference type="KEGG" id="ppp:112291331"/>
<dbReference type="InterPro" id="IPR020532">
    <property type="entry name" value="Cycloeucalenol_cycloisomerase"/>
</dbReference>
<feature type="transmembrane region" description="Helical" evidence="1">
    <location>
        <begin position="145"/>
        <end position="164"/>
    </location>
</feature>
<keyword evidence="1" id="KW-0472">Membrane</keyword>
<dbReference type="EMBL" id="ABEU02000014">
    <property type="status" value="NOT_ANNOTATED_CDS"/>
    <property type="molecule type" value="Genomic_DNA"/>
</dbReference>
<evidence type="ECO:0000313" key="2">
    <source>
        <dbReference type="EnsemblPlants" id="Pp3c14_22450V3.4"/>
    </source>
</evidence>
<evidence type="ECO:0000256" key="1">
    <source>
        <dbReference type="SAM" id="Phobius"/>
    </source>
</evidence>
<dbReference type="InParanoid" id="A0A7I4ATX1"/>
<dbReference type="PANTHER" id="PTHR35136">
    <property type="entry name" value="CYCLOEUCALENOL CYCLOISOMERASE"/>
    <property type="match status" value="1"/>
</dbReference>
<evidence type="ECO:0008006" key="4">
    <source>
        <dbReference type="Google" id="ProtNLM"/>
    </source>
</evidence>
<name>A0A7I4ATX1_PHYPA</name>
<feature type="transmembrane region" description="Helical" evidence="1">
    <location>
        <begin position="176"/>
        <end position="195"/>
    </location>
</feature>
<keyword evidence="1" id="KW-0812">Transmembrane</keyword>
<accession>A0A7I4ATX1</accession>
<dbReference type="Proteomes" id="UP000006727">
    <property type="component" value="Chromosome 14"/>
</dbReference>
<feature type="transmembrane region" description="Helical" evidence="1">
    <location>
        <begin position="215"/>
        <end position="235"/>
    </location>
</feature>
<dbReference type="AlphaFoldDB" id="A0A7I4ATX1"/>
<protein>
    <recommendedName>
        <fullName evidence="4">Cycloeucalenol cycloisomerase</fullName>
    </recommendedName>
</protein>
<dbReference type="EnsemblPlants" id="Pp3c14_22450V3.4">
    <property type="protein sequence ID" value="Pp3c14_22450V3.4"/>
    <property type="gene ID" value="Pp3c14_22450"/>
</dbReference>
<evidence type="ECO:0000313" key="3">
    <source>
        <dbReference type="Proteomes" id="UP000006727"/>
    </source>
</evidence>
<keyword evidence="1" id="KW-1133">Transmembrane helix</keyword>
<dbReference type="OrthoDB" id="2111841at2759"/>
<reference evidence="2" key="3">
    <citation type="submission" date="2020-12" db="UniProtKB">
        <authorList>
            <consortium name="EnsemblPlants"/>
        </authorList>
    </citation>
    <scope>IDENTIFICATION</scope>
</reference>
<proteinExistence type="predicted"/>
<feature type="transmembrane region" description="Helical" evidence="1">
    <location>
        <begin position="256"/>
        <end position="273"/>
    </location>
</feature>
<gene>
    <name evidence="2" type="primary">LOC112291331</name>
</gene>
<keyword evidence="3" id="KW-1185">Reference proteome</keyword>
<feature type="transmembrane region" description="Helical" evidence="1">
    <location>
        <begin position="293"/>
        <end position="312"/>
    </location>
</feature>
<reference evidence="2 3" key="2">
    <citation type="journal article" date="2018" name="Plant J.">
        <title>The Physcomitrella patens chromosome-scale assembly reveals moss genome structure and evolution.</title>
        <authorList>
            <person name="Lang D."/>
            <person name="Ullrich K.K."/>
            <person name="Murat F."/>
            <person name="Fuchs J."/>
            <person name="Jenkins J."/>
            <person name="Haas F.B."/>
            <person name="Piednoel M."/>
            <person name="Gundlach H."/>
            <person name="Van Bel M."/>
            <person name="Meyberg R."/>
            <person name="Vives C."/>
            <person name="Morata J."/>
            <person name="Symeonidi A."/>
            <person name="Hiss M."/>
            <person name="Muchero W."/>
            <person name="Kamisugi Y."/>
            <person name="Saleh O."/>
            <person name="Blanc G."/>
            <person name="Decker E.L."/>
            <person name="van Gessel N."/>
            <person name="Grimwood J."/>
            <person name="Hayes R.D."/>
            <person name="Graham S.W."/>
            <person name="Gunter L.E."/>
            <person name="McDaniel S.F."/>
            <person name="Hoernstein S.N.W."/>
            <person name="Larsson A."/>
            <person name="Li F.W."/>
            <person name="Perroud P.F."/>
            <person name="Phillips J."/>
            <person name="Ranjan P."/>
            <person name="Rokshar D.S."/>
            <person name="Rothfels C.J."/>
            <person name="Schneider L."/>
            <person name="Shu S."/>
            <person name="Stevenson D.W."/>
            <person name="Thummler F."/>
            <person name="Tillich M."/>
            <person name="Villarreal Aguilar J.C."/>
            <person name="Widiez T."/>
            <person name="Wong G.K."/>
            <person name="Wymore A."/>
            <person name="Zhang Y."/>
            <person name="Zimmer A.D."/>
            <person name="Quatrano R.S."/>
            <person name="Mayer K.F.X."/>
            <person name="Goodstein D."/>
            <person name="Casacuberta J.M."/>
            <person name="Vandepoele K."/>
            <person name="Reski R."/>
            <person name="Cuming A.C."/>
            <person name="Tuskan G.A."/>
            <person name="Maumus F."/>
            <person name="Salse J."/>
            <person name="Schmutz J."/>
            <person name="Rensing S.A."/>
        </authorList>
    </citation>
    <scope>NUCLEOTIDE SEQUENCE [LARGE SCALE GENOMIC DNA]</scope>
    <source>
        <strain evidence="2 3">cv. Gransden 2004</strain>
    </source>
</reference>
<dbReference type="PANTHER" id="PTHR35136:SF1">
    <property type="entry name" value="CYCLOEUCALENOL CYCLOISOMERASE"/>
    <property type="match status" value="1"/>
</dbReference>
<organism evidence="2 3">
    <name type="scientific">Physcomitrium patens</name>
    <name type="common">Spreading-leaved earth moss</name>
    <name type="synonym">Physcomitrella patens</name>
    <dbReference type="NCBI Taxonomy" id="3218"/>
    <lineage>
        <taxon>Eukaryota</taxon>
        <taxon>Viridiplantae</taxon>
        <taxon>Streptophyta</taxon>
        <taxon>Embryophyta</taxon>
        <taxon>Bryophyta</taxon>
        <taxon>Bryophytina</taxon>
        <taxon>Bryopsida</taxon>
        <taxon>Funariidae</taxon>
        <taxon>Funariales</taxon>
        <taxon>Funariaceae</taxon>
        <taxon>Physcomitrium</taxon>
    </lineage>
</organism>
<dbReference type="Gramene" id="Pp3c14_22450V3.4">
    <property type="protein sequence ID" value="Pp3c14_22450V3.4"/>
    <property type="gene ID" value="Pp3c14_22450"/>
</dbReference>
<dbReference type="FunCoup" id="A0A7I4ATX1">
    <property type="interactions" value="134"/>
</dbReference>
<sequence>MLFLSLCQDMNWACRFLRLRGVGIGRRLRGFTGRPSPWRIRIPDVRRTRFLVNASCLATVASREFLTVILEQWKNRVWRIRKRDAHNATVEPQKVEYTNPWLASSASKRWGEVFFLLYSPFWILILLGVVVPLKLYESFQEAEYLILGLLTVAPCFLVPLIVVCKEDAERPFYKRYWFKANVWIAIFGFVGNYFWTHYFYTVLGAIYTFPSYKINHVPITTFLLTQPYFLLYHAVSNMTLRRLEHAIKNISNRQTRWLIQAGWVLLLSYITALTEALTISHFPYYEMVDRPTFYKVGSLFYAIYFIVSFPMFKRLDEDPSAPWTLSQVAVDALGASMLVTIILDSWRITVGPIADIPWAASQNECVQFGPPWLRPSSNIKGVKASYNWSPSGVTQESYGHSRLLERASKHTEL</sequence>
<feature type="transmembrane region" description="Helical" evidence="1">
    <location>
        <begin position="113"/>
        <end position="133"/>
    </location>
</feature>
<reference evidence="2 3" key="1">
    <citation type="journal article" date="2008" name="Science">
        <title>The Physcomitrella genome reveals evolutionary insights into the conquest of land by plants.</title>
        <authorList>
            <person name="Rensing S."/>
            <person name="Lang D."/>
            <person name="Zimmer A."/>
            <person name="Terry A."/>
            <person name="Salamov A."/>
            <person name="Shapiro H."/>
            <person name="Nishiyama T."/>
            <person name="Perroud P.-F."/>
            <person name="Lindquist E."/>
            <person name="Kamisugi Y."/>
            <person name="Tanahashi T."/>
            <person name="Sakakibara K."/>
            <person name="Fujita T."/>
            <person name="Oishi K."/>
            <person name="Shin-I T."/>
            <person name="Kuroki Y."/>
            <person name="Toyoda A."/>
            <person name="Suzuki Y."/>
            <person name="Hashimoto A."/>
            <person name="Yamaguchi K."/>
            <person name="Sugano A."/>
            <person name="Kohara Y."/>
            <person name="Fujiyama A."/>
            <person name="Anterola A."/>
            <person name="Aoki S."/>
            <person name="Ashton N."/>
            <person name="Barbazuk W.B."/>
            <person name="Barker E."/>
            <person name="Bennetzen J."/>
            <person name="Bezanilla M."/>
            <person name="Blankenship R."/>
            <person name="Cho S.H."/>
            <person name="Dutcher S."/>
            <person name="Estelle M."/>
            <person name="Fawcett J.A."/>
            <person name="Gundlach H."/>
            <person name="Hanada K."/>
            <person name="Heyl A."/>
            <person name="Hicks K.A."/>
            <person name="Hugh J."/>
            <person name="Lohr M."/>
            <person name="Mayer K."/>
            <person name="Melkozernov A."/>
            <person name="Murata T."/>
            <person name="Nelson D."/>
            <person name="Pils B."/>
            <person name="Prigge M."/>
            <person name="Reiss B."/>
            <person name="Renner T."/>
            <person name="Rombauts S."/>
            <person name="Rushton P."/>
            <person name="Sanderfoot A."/>
            <person name="Schween G."/>
            <person name="Shiu S.-H."/>
            <person name="Stueber K."/>
            <person name="Theodoulou F.L."/>
            <person name="Tu H."/>
            <person name="Van de Peer Y."/>
            <person name="Verrier P.J."/>
            <person name="Waters E."/>
            <person name="Wood A."/>
            <person name="Yang L."/>
            <person name="Cove D."/>
            <person name="Cuming A."/>
            <person name="Hasebe M."/>
            <person name="Lucas S."/>
            <person name="Mishler D.B."/>
            <person name="Reski R."/>
            <person name="Grigoriev I."/>
            <person name="Quatrano R.S."/>
            <person name="Boore J.L."/>
        </authorList>
    </citation>
    <scope>NUCLEOTIDE SEQUENCE [LARGE SCALE GENOMIC DNA]</scope>
    <source>
        <strain evidence="2 3">cv. Gransden 2004</strain>
    </source>
</reference>
<dbReference type="GO" id="GO:0047793">
    <property type="term" value="F:cycloeucalenol cycloisomerase activity"/>
    <property type="evidence" value="ECO:0007669"/>
    <property type="project" value="InterPro"/>
</dbReference>